<organism evidence="1 2">
    <name type="scientific">Lasiosphaeria miniovina</name>
    <dbReference type="NCBI Taxonomy" id="1954250"/>
    <lineage>
        <taxon>Eukaryota</taxon>
        <taxon>Fungi</taxon>
        <taxon>Dikarya</taxon>
        <taxon>Ascomycota</taxon>
        <taxon>Pezizomycotina</taxon>
        <taxon>Sordariomycetes</taxon>
        <taxon>Sordariomycetidae</taxon>
        <taxon>Sordariales</taxon>
        <taxon>Lasiosphaeriaceae</taxon>
        <taxon>Lasiosphaeria</taxon>
    </lineage>
</organism>
<proteinExistence type="predicted"/>
<accession>A0AA40DR02</accession>
<dbReference type="Proteomes" id="UP001172101">
    <property type="component" value="Unassembled WGS sequence"/>
</dbReference>
<dbReference type="EMBL" id="JAUIRO010000006">
    <property type="protein sequence ID" value="KAK0710062.1"/>
    <property type="molecule type" value="Genomic_DNA"/>
</dbReference>
<evidence type="ECO:0000313" key="2">
    <source>
        <dbReference type="Proteomes" id="UP001172101"/>
    </source>
</evidence>
<keyword evidence="2" id="KW-1185">Reference proteome</keyword>
<dbReference type="GeneID" id="85325920"/>
<dbReference type="AlphaFoldDB" id="A0AA40DR02"/>
<evidence type="ECO:0000313" key="1">
    <source>
        <dbReference type="EMBL" id="KAK0710062.1"/>
    </source>
</evidence>
<protein>
    <submittedName>
        <fullName evidence="1">Uncharacterized protein</fullName>
    </submittedName>
</protein>
<reference evidence="1" key="1">
    <citation type="submission" date="2023-06" db="EMBL/GenBank/DDBJ databases">
        <title>Genome-scale phylogeny and comparative genomics of the fungal order Sordariales.</title>
        <authorList>
            <consortium name="Lawrence Berkeley National Laboratory"/>
            <person name="Hensen N."/>
            <person name="Bonometti L."/>
            <person name="Westerberg I."/>
            <person name="Brannstrom I.O."/>
            <person name="Guillou S."/>
            <person name="Cros-Aarteil S."/>
            <person name="Calhoun S."/>
            <person name="Haridas S."/>
            <person name="Kuo A."/>
            <person name="Mondo S."/>
            <person name="Pangilinan J."/>
            <person name="Riley R."/>
            <person name="LaButti K."/>
            <person name="Andreopoulos B."/>
            <person name="Lipzen A."/>
            <person name="Chen C."/>
            <person name="Yanf M."/>
            <person name="Daum C."/>
            <person name="Ng V."/>
            <person name="Clum A."/>
            <person name="Steindorff A."/>
            <person name="Ohm R."/>
            <person name="Martin F."/>
            <person name="Silar P."/>
            <person name="Natvig D."/>
            <person name="Lalanne C."/>
            <person name="Gautier V."/>
            <person name="Ament-velasquez S.L."/>
            <person name="Kruys A."/>
            <person name="Hutchinson M.I."/>
            <person name="Powell A.J."/>
            <person name="Barry K."/>
            <person name="Miller A.N."/>
            <person name="Grigoriev I.V."/>
            <person name="Debuchy R."/>
            <person name="Gladieux P."/>
            <person name="Thoren M.H."/>
            <person name="Johannesson H."/>
        </authorList>
    </citation>
    <scope>NUCLEOTIDE SEQUENCE</scope>
    <source>
        <strain evidence="1">SMH2392-1A</strain>
    </source>
</reference>
<name>A0AA40DR02_9PEZI</name>
<comment type="caution">
    <text evidence="1">The sequence shown here is derived from an EMBL/GenBank/DDBJ whole genome shotgun (WGS) entry which is preliminary data.</text>
</comment>
<gene>
    <name evidence="1" type="ORF">B0T26DRAFT_723955</name>
</gene>
<sequence length="69" mass="7680">MCLVGSEALVGRREIIRDQSRARVVPGYFAEKVRVSGKEPCGTKGCRLQGGVEKVRIWRGTKYLCLQSP</sequence>
<dbReference type="RefSeq" id="XP_060293366.1">
    <property type="nucleotide sequence ID" value="XM_060442650.1"/>
</dbReference>